<dbReference type="EMBL" id="FNCG01000010">
    <property type="protein sequence ID" value="SDH52383.1"/>
    <property type="molecule type" value="Genomic_DNA"/>
</dbReference>
<protein>
    <submittedName>
        <fullName evidence="1">Uncharacterized protein</fullName>
    </submittedName>
</protein>
<reference evidence="2" key="1">
    <citation type="submission" date="2016-10" db="EMBL/GenBank/DDBJ databases">
        <authorList>
            <person name="Varghese N."/>
            <person name="Submissions S."/>
        </authorList>
    </citation>
    <scope>NUCLEOTIDE SEQUENCE [LARGE SCALE GENOMIC DNA]</scope>
    <source>
        <strain evidence="2">Gh-67</strain>
    </source>
</reference>
<dbReference type="AlphaFoldDB" id="A0A1G8D4B8"/>
<dbReference type="RefSeq" id="WP_091170683.1">
    <property type="nucleotide sequence ID" value="NZ_FNCG01000010.1"/>
</dbReference>
<accession>A0A1G8D4B8</accession>
<sequence>MPKGTVCILNHNRGMYAVELSDGSYSVFELLDTNEINLEDVISGPLDEEGSCTLSNLTENEAFEAMIQNAGLNLALAKKRTMLI</sequence>
<dbReference type="Proteomes" id="UP000199705">
    <property type="component" value="Unassembled WGS sequence"/>
</dbReference>
<evidence type="ECO:0000313" key="1">
    <source>
        <dbReference type="EMBL" id="SDH52383.1"/>
    </source>
</evidence>
<organism evidence="1 2">
    <name type="scientific">Mucilaginibacter gossypii</name>
    <dbReference type="NCBI Taxonomy" id="551996"/>
    <lineage>
        <taxon>Bacteria</taxon>
        <taxon>Pseudomonadati</taxon>
        <taxon>Bacteroidota</taxon>
        <taxon>Sphingobacteriia</taxon>
        <taxon>Sphingobacteriales</taxon>
        <taxon>Sphingobacteriaceae</taxon>
        <taxon>Mucilaginibacter</taxon>
    </lineage>
</organism>
<keyword evidence="2" id="KW-1185">Reference proteome</keyword>
<evidence type="ECO:0000313" key="2">
    <source>
        <dbReference type="Proteomes" id="UP000199705"/>
    </source>
</evidence>
<gene>
    <name evidence="1" type="ORF">SAMN05192573_110116</name>
</gene>
<proteinExistence type="predicted"/>
<name>A0A1G8D4B8_9SPHI</name>